<keyword evidence="2" id="KW-0812">Transmembrane</keyword>
<evidence type="ECO:0000313" key="4">
    <source>
        <dbReference type="Proteomes" id="UP000440224"/>
    </source>
</evidence>
<organism evidence="3 4">
    <name type="scientific">Polyangium spumosum</name>
    <dbReference type="NCBI Taxonomy" id="889282"/>
    <lineage>
        <taxon>Bacteria</taxon>
        <taxon>Pseudomonadati</taxon>
        <taxon>Myxococcota</taxon>
        <taxon>Polyangia</taxon>
        <taxon>Polyangiales</taxon>
        <taxon>Polyangiaceae</taxon>
        <taxon>Polyangium</taxon>
    </lineage>
</organism>
<feature type="compositionally biased region" description="Basic and acidic residues" evidence="1">
    <location>
        <begin position="1"/>
        <end position="17"/>
    </location>
</feature>
<keyword evidence="4" id="KW-1185">Reference proteome</keyword>
<evidence type="ECO:0000256" key="2">
    <source>
        <dbReference type="SAM" id="Phobius"/>
    </source>
</evidence>
<feature type="compositionally biased region" description="Polar residues" evidence="1">
    <location>
        <begin position="400"/>
        <end position="412"/>
    </location>
</feature>
<accession>A0A6N7PX36</accession>
<gene>
    <name evidence="3" type="ORF">GF068_23200</name>
</gene>
<feature type="region of interest" description="Disordered" evidence="1">
    <location>
        <begin position="223"/>
        <end position="244"/>
    </location>
</feature>
<feature type="region of interest" description="Disordered" evidence="1">
    <location>
        <begin position="300"/>
        <end position="412"/>
    </location>
</feature>
<reference evidence="3 4" key="1">
    <citation type="submission" date="2019-10" db="EMBL/GenBank/DDBJ databases">
        <title>A soil myxobacterium in the family Polyangiaceae.</title>
        <authorList>
            <person name="Li Y."/>
            <person name="Wang J."/>
        </authorList>
    </citation>
    <scope>NUCLEOTIDE SEQUENCE [LARGE SCALE GENOMIC DNA]</scope>
    <source>
        <strain evidence="3 4">DSM 14734</strain>
    </source>
</reference>
<evidence type="ECO:0000256" key="1">
    <source>
        <dbReference type="SAM" id="MobiDB-lite"/>
    </source>
</evidence>
<keyword evidence="2" id="KW-1133">Transmembrane helix</keyword>
<feature type="compositionally biased region" description="Basic and acidic residues" evidence="1">
    <location>
        <begin position="234"/>
        <end position="244"/>
    </location>
</feature>
<dbReference type="Proteomes" id="UP000440224">
    <property type="component" value="Unassembled WGS sequence"/>
</dbReference>
<feature type="compositionally biased region" description="Low complexity" evidence="1">
    <location>
        <begin position="324"/>
        <end position="336"/>
    </location>
</feature>
<evidence type="ECO:0000313" key="3">
    <source>
        <dbReference type="EMBL" id="MRG94805.1"/>
    </source>
</evidence>
<feature type="compositionally biased region" description="Low complexity" evidence="1">
    <location>
        <begin position="128"/>
        <end position="155"/>
    </location>
</feature>
<comment type="caution">
    <text evidence="3">The sequence shown here is derived from an EMBL/GenBank/DDBJ whole genome shotgun (WGS) entry which is preliminary data.</text>
</comment>
<proteinExistence type="predicted"/>
<dbReference type="EMBL" id="WJIE01000006">
    <property type="protein sequence ID" value="MRG94805.1"/>
    <property type="molecule type" value="Genomic_DNA"/>
</dbReference>
<feature type="region of interest" description="Disordered" evidence="1">
    <location>
        <begin position="1"/>
        <end position="31"/>
    </location>
</feature>
<protein>
    <submittedName>
        <fullName evidence="3">Uncharacterized protein</fullName>
    </submittedName>
</protein>
<dbReference type="OrthoDB" id="5526430at2"/>
<feature type="compositionally biased region" description="Low complexity" evidence="1">
    <location>
        <begin position="282"/>
        <end position="292"/>
    </location>
</feature>
<dbReference type="RefSeq" id="WP_153821613.1">
    <property type="nucleotide sequence ID" value="NZ_WJIE01000006.1"/>
</dbReference>
<feature type="region of interest" description="Disordered" evidence="1">
    <location>
        <begin position="275"/>
        <end position="294"/>
    </location>
</feature>
<dbReference type="AlphaFoldDB" id="A0A6N7PX36"/>
<feature type="region of interest" description="Disordered" evidence="1">
    <location>
        <begin position="68"/>
        <end position="186"/>
    </location>
</feature>
<feature type="transmembrane region" description="Helical" evidence="2">
    <location>
        <begin position="246"/>
        <end position="266"/>
    </location>
</feature>
<feature type="compositionally biased region" description="Polar residues" evidence="1">
    <location>
        <begin position="111"/>
        <end position="120"/>
    </location>
</feature>
<keyword evidence="2" id="KW-0472">Membrane</keyword>
<feature type="compositionally biased region" description="Low complexity" evidence="1">
    <location>
        <begin position="343"/>
        <end position="352"/>
    </location>
</feature>
<name>A0A6N7PX36_9BACT</name>
<sequence length="492" mass="48446">MSPHDKIDKTDKTDLGSKVDTLLGSWPAPSMDDAAWEERSASIVAAAQAAPRADDAALSALLAPPVLSPEEGEAERSIASEGPARPVVASGEKKMSQDSNSGSSAKPPESMPTSAATSKRPSLKELAARASQAGASRASIPGPSSIPPAAISKPPSEAPPAPVTRTPLPSAPPPKASEAGKEDSGVVDLNLINKTATAEQIAAAEKAKPATHDLAFDGDEKAAAASGKVTSLAEAREKKAEKKGGGATWGILVAVVGIAAAVAIVMRGQGSKENTQAANVGQEKPAVAAEAPKAVEQKIAEAPPPAPTGLSVDSLPTEPSPSDAQKAAQPTAGAAGEDPGKVAAATPTPAAADTQKALTGPAPTIGAKPGDLAGAMAQAVGGSTETNDEPKDAVPAAGNNKGNQTIPEQPSQGSVASAVGSVMGGAKACVAGADDVSRAQITFSSSGSVSNVSVTGWAASNGQSGCVKSALKGANVGAFSKPSFTVGVTIRP</sequence>